<dbReference type="STRING" id="1618364.UX86_C0010G0027"/>
<sequence length="126" mass="13378">MGFLLKILLVAGLVAGLSGLVFIRRGSIPNLSALPEVFSWVRSSVDTRSVSDLKNMDVPTLGKRVSQVLDSLVTHPDRNSPVVLGVKVTNDSLNSLVEVIQKLPPDQVDQLKNVVCSPASGTSSGN</sequence>
<accession>A0A0G1S4H1</accession>
<organism evidence="1 2">
    <name type="scientific">Candidatus Amesbacteria bacterium GW2011_GWC1_47_15</name>
    <dbReference type="NCBI Taxonomy" id="1618364"/>
    <lineage>
        <taxon>Bacteria</taxon>
        <taxon>Candidatus Amesiibacteriota</taxon>
    </lineage>
</organism>
<proteinExistence type="predicted"/>
<gene>
    <name evidence="1" type="ORF">UX86_C0010G0027</name>
</gene>
<evidence type="ECO:0000313" key="2">
    <source>
        <dbReference type="Proteomes" id="UP000034502"/>
    </source>
</evidence>
<evidence type="ECO:0000313" key="1">
    <source>
        <dbReference type="EMBL" id="KKU64297.1"/>
    </source>
</evidence>
<comment type="caution">
    <text evidence="1">The sequence shown here is derived from an EMBL/GenBank/DDBJ whole genome shotgun (WGS) entry which is preliminary data.</text>
</comment>
<dbReference type="Proteomes" id="UP000034502">
    <property type="component" value="Unassembled WGS sequence"/>
</dbReference>
<dbReference type="EMBL" id="LCNU01000010">
    <property type="protein sequence ID" value="KKU64297.1"/>
    <property type="molecule type" value="Genomic_DNA"/>
</dbReference>
<dbReference type="AlphaFoldDB" id="A0A0G1S4H1"/>
<protein>
    <submittedName>
        <fullName evidence="1">Uncharacterized protein</fullName>
    </submittedName>
</protein>
<reference evidence="1 2" key="1">
    <citation type="journal article" date="2015" name="Nature">
        <title>rRNA introns, odd ribosomes, and small enigmatic genomes across a large radiation of phyla.</title>
        <authorList>
            <person name="Brown C.T."/>
            <person name="Hug L.A."/>
            <person name="Thomas B.C."/>
            <person name="Sharon I."/>
            <person name="Castelle C.J."/>
            <person name="Singh A."/>
            <person name="Wilkins M.J."/>
            <person name="Williams K.H."/>
            <person name="Banfield J.F."/>
        </authorList>
    </citation>
    <scope>NUCLEOTIDE SEQUENCE [LARGE SCALE GENOMIC DNA]</scope>
</reference>
<name>A0A0G1S4H1_9BACT</name>